<organism evidence="1 2">
    <name type="scientific">Coraliomargarita akajimensis (strain DSM 45221 / IAM 15411 / JCM 23193 / KCTC 12865 / 04OKA010-24)</name>
    <dbReference type="NCBI Taxonomy" id="583355"/>
    <lineage>
        <taxon>Bacteria</taxon>
        <taxon>Pseudomonadati</taxon>
        <taxon>Verrucomicrobiota</taxon>
        <taxon>Opitutia</taxon>
        <taxon>Puniceicoccales</taxon>
        <taxon>Coraliomargaritaceae</taxon>
        <taxon>Coraliomargarita</taxon>
    </lineage>
</organism>
<dbReference type="Proteomes" id="UP000000925">
    <property type="component" value="Chromosome"/>
</dbReference>
<dbReference type="EMBL" id="CP001998">
    <property type="protein sequence ID" value="ADE54191.1"/>
    <property type="molecule type" value="Genomic_DNA"/>
</dbReference>
<keyword evidence="2" id="KW-1185">Reference proteome</keyword>
<evidence type="ECO:0000313" key="1">
    <source>
        <dbReference type="EMBL" id="ADE54191.1"/>
    </source>
</evidence>
<gene>
    <name evidence="1" type="ordered locus">Caka_1170</name>
</gene>
<dbReference type="KEGG" id="caa:Caka_1170"/>
<dbReference type="HOGENOM" id="CLU_1903134_0_0_0"/>
<evidence type="ECO:0000313" key="2">
    <source>
        <dbReference type="Proteomes" id="UP000000925"/>
    </source>
</evidence>
<accession>D5EIC5</accession>
<dbReference type="RefSeq" id="WP_013042913.1">
    <property type="nucleotide sequence ID" value="NC_014008.1"/>
</dbReference>
<protein>
    <submittedName>
        <fullName evidence="1">Uncharacterized protein</fullName>
    </submittedName>
</protein>
<dbReference type="AlphaFoldDB" id="D5EIC5"/>
<proteinExistence type="predicted"/>
<sequence length="133" mass="15408">MRGILEGLPEGTIAIDTFLRSEGFNCVEDESSESNRWRSYLIEVSDSTTNALLRIRLRFELTVSDGIGSYDDTHTLFYDGAFLDAYDRQMEPDGWIGGEPYFDEETELLRHVGTTRLRIESYKEFKQFIHCFS</sequence>
<name>D5EIC5_CORAD</name>
<reference evidence="1 2" key="1">
    <citation type="journal article" date="2010" name="Stand. Genomic Sci.">
        <title>Complete genome sequence of Coraliomargarita akajimensis type strain (04OKA010-24).</title>
        <authorList>
            <person name="Mavromatis K."/>
            <person name="Abt B."/>
            <person name="Brambilla E."/>
            <person name="Lapidus A."/>
            <person name="Copeland A."/>
            <person name="Deshpande S."/>
            <person name="Nolan M."/>
            <person name="Lucas S."/>
            <person name="Tice H."/>
            <person name="Cheng J.F."/>
            <person name="Han C."/>
            <person name="Detter J.C."/>
            <person name="Woyke T."/>
            <person name="Goodwin L."/>
            <person name="Pitluck S."/>
            <person name="Held B."/>
            <person name="Brettin T."/>
            <person name="Tapia R."/>
            <person name="Ivanova N."/>
            <person name="Mikhailova N."/>
            <person name="Pati A."/>
            <person name="Liolios K."/>
            <person name="Chen A."/>
            <person name="Palaniappan K."/>
            <person name="Land M."/>
            <person name="Hauser L."/>
            <person name="Chang Y.J."/>
            <person name="Jeffries C.D."/>
            <person name="Rohde M."/>
            <person name="Goker M."/>
            <person name="Bristow J."/>
            <person name="Eisen J.A."/>
            <person name="Markowitz V."/>
            <person name="Hugenholtz P."/>
            <person name="Klenk H.P."/>
            <person name="Kyrpides N.C."/>
        </authorList>
    </citation>
    <scope>NUCLEOTIDE SEQUENCE [LARGE SCALE GENOMIC DNA]</scope>
    <source>
        <strain evidence="2">DSM 45221 / IAM 15411 / JCM 23193 / KCTC 12865</strain>
    </source>
</reference>